<dbReference type="eggNOG" id="KOG0123">
    <property type="taxonomic scope" value="Eukaryota"/>
</dbReference>
<evidence type="ECO:0000313" key="2">
    <source>
        <dbReference type="Proteomes" id="UP000032141"/>
    </source>
</evidence>
<dbReference type="AlphaFoldDB" id="A0A0D3BUC9"/>
<dbReference type="Gramene" id="Bo4g074220.1">
    <property type="protein sequence ID" value="Bo4g074220.1"/>
    <property type="gene ID" value="Bo4g074220"/>
</dbReference>
<name>A0A0D3BUC9_BRAOL</name>
<accession>A0A0D3BUC9</accession>
<dbReference type="Proteomes" id="UP000032141">
    <property type="component" value="Chromosome C4"/>
</dbReference>
<reference evidence="1" key="2">
    <citation type="submission" date="2015-03" db="UniProtKB">
        <authorList>
            <consortium name="EnsemblPlants"/>
        </authorList>
    </citation>
    <scope>IDENTIFICATION</scope>
</reference>
<sequence>MFRRNSVGNGRQNSDDFDFLDLCQTSVQVPVSIPVQSPVVAADQTHPNSSLYVGDDLDPSREWPKHNSAVQAVEKMNGISLGDDVLFVGRAQKKSE</sequence>
<dbReference type="EnsemblPlants" id="Bo4g074220.1">
    <property type="protein sequence ID" value="Bo4g074220.1"/>
    <property type="gene ID" value="Bo4g074220"/>
</dbReference>
<evidence type="ECO:0000313" key="1">
    <source>
        <dbReference type="EnsemblPlants" id="Bo4g074220.1"/>
    </source>
</evidence>
<proteinExistence type="predicted"/>
<organism evidence="1 2">
    <name type="scientific">Brassica oleracea var. oleracea</name>
    <dbReference type="NCBI Taxonomy" id="109376"/>
    <lineage>
        <taxon>Eukaryota</taxon>
        <taxon>Viridiplantae</taxon>
        <taxon>Streptophyta</taxon>
        <taxon>Embryophyta</taxon>
        <taxon>Tracheophyta</taxon>
        <taxon>Spermatophyta</taxon>
        <taxon>Magnoliopsida</taxon>
        <taxon>eudicotyledons</taxon>
        <taxon>Gunneridae</taxon>
        <taxon>Pentapetalae</taxon>
        <taxon>rosids</taxon>
        <taxon>malvids</taxon>
        <taxon>Brassicales</taxon>
        <taxon>Brassicaceae</taxon>
        <taxon>Brassiceae</taxon>
        <taxon>Brassica</taxon>
    </lineage>
</organism>
<keyword evidence="2" id="KW-1185">Reference proteome</keyword>
<dbReference type="HOGENOM" id="CLU_2362652_0_0_1"/>
<protein>
    <submittedName>
        <fullName evidence="1">Uncharacterized protein</fullName>
    </submittedName>
</protein>
<reference evidence="1 2" key="1">
    <citation type="journal article" date="2014" name="Genome Biol.">
        <title>Transcriptome and methylome profiling reveals relics of genome dominance in the mesopolyploid Brassica oleracea.</title>
        <authorList>
            <person name="Parkin I.A."/>
            <person name="Koh C."/>
            <person name="Tang H."/>
            <person name="Robinson S.J."/>
            <person name="Kagale S."/>
            <person name="Clarke W.E."/>
            <person name="Town C.D."/>
            <person name="Nixon J."/>
            <person name="Krishnakumar V."/>
            <person name="Bidwell S.L."/>
            <person name="Denoeud F."/>
            <person name="Belcram H."/>
            <person name="Links M.G."/>
            <person name="Just J."/>
            <person name="Clarke C."/>
            <person name="Bender T."/>
            <person name="Huebert T."/>
            <person name="Mason A.S."/>
            <person name="Pires J.C."/>
            <person name="Barker G."/>
            <person name="Moore J."/>
            <person name="Walley P.G."/>
            <person name="Manoli S."/>
            <person name="Batley J."/>
            <person name="Edwards D."/>
            <person name="Nelson M.N."/>
            <person name="Wang X."/>
            <person name="Paterson A.H."/>
            <person name="King G."/>
            <person name="Bancroft I."/>
            <person name="Chalhoub B."/>
            <person name="Sharpe A.G."/>
        </authorList>
    </citation>
    <scope>NUCLEOTIDE SEQUENCE</scope>
    <source>
        <strain evidence="1 2">cv. TO1000</strain>
    </source>
</reference>
<dbReference type="STRING" id="109376.A0A0D3BUC9"/>